<dbReference type="SMART" id="SM00349">
    <property type="entry name" value="KRAB"/>
    <property type="match status" value="1"/>
</dbReference>
<keyword evidence="3" id="KW-1185">Reference proteome</keyword>
<evidence type="ECO:0000313" key="3">
    <source>
        <dbReference type="Proteomes" id="UP000001519"/>
    </source>
</evidence>
<reference evidence="2 3" key="2">
    <citation type="journal article" date="2012" name="Nature">
        <title>Insights into hominid evolution from the gorilla genome sequence.</title>
        <authorList>
            <person name="Scally A."/>
            <person name="Dutheil J.Y."/>
            <person name="Hillier L.W."/>
            <person name="Jordan G.E."/>
            <person name="Goodhead I."/>
            <person name="Herrero J."/>
            <person name="Hobolth A."/>
            <person name="Lappalainen T."/>
            <person name="Mailund T."/>
            <person name="Marques-Bonet T."/>
            <person name="McCarthy S."/>
            <person name="Montgomery S.H."/>
            <person name="Schwalie P.C."/>
            <person name="Tang Y.A."/>
            <person name="Ward M.C."/>
            <person name="Xue Y."/>
            <person name="Yngvadottir B."/>
            <person name="Alkan C."/>
            <person name="Andersen L.N."/>
            <person name="Ayub Q."/>
            <person name="Ball E.V."/>
            <person name="Beal K."/>
            <person name="Bradley B.J."/>
            <person name="Chen Y."/>
            <person name="Clee C.M."/>
            <person name="Fitzgerald S."/>
            <person name="Graves T.A."/>
            <person name="Gu Y."/>
            <person name="Heath P."/>
            <person name="Heger A."/>
            <person name="Karakoc E."/>
            <person name="Kolb-Kokocinski A."/>
            <person name="Laird G.K."/>
            <person name="Lunter G."/>
            <person name="Meader S."/>
            <person name="Mort M."/>
            <person name="Mullikin J.C."/>
            <person name="Munch K."/>
            <person name="O'Connor T.D."/>
            <person name="Phillips A.D."/>
            <person name="Prado-Martinez J."/>
            <person name="Rogers A.S."/>
            <person name="Sajjadian S."/>
            <person name="Schmidt D."/>
            <person name="Shaw K."/>
            <person name="Simpson J.T."/>
            <person name="Stenson P.D."/>
            <person name="Turner D.J."/>
            <person name="Vigilant L."/>
            <person name="Vilella A.J."/>
            <person name="Whitener W."/>
            <person name="Zhu B."/>
            <person name="Cooper D.N."/>
            <person name="de Jong P."/>
            <person name="Dermitzakis E.T."/>
            <person name="Eichler E.E."/>
            <person name="Flicek P."/>
            <person name="Goldman N."/>
            <person name="Mundy N.I."/>
            <person name="Ning Z."/>
            <person name="Odom D.T."/>
            <person name="Ponting C.P."/>
            <person name="Quail M.A."/>
            <person name="Ryder O.A."/>
            <person name="Searle S.M."/>
            <person name="Warren W.C."/>
            <person name="Wilson R.K."/>
            <person name="Schierup M.H."/>
            <person name="Rogers J."/>
            <person name="Tyler-Smith C."/>
            <person name="Durbin R."/>
        </authorList>
    </citation>
    <scope>NUCLEOTIDE SEQUENCE [LARGE SCALE GENOMIC DNA]</scope>
</reference>
<proteinExistence type="predicted"/>
<dbReference type="InterPro" id="IPR050169">
    <property type="entry name" value="Krueppel_C2H2_ZnF"/>
</dbReference>
<dbReference type="AlphaFoldDB" id="A0A2I2YMC4"/>
<dbReference type="Bgee" id="ENSGGOG00000012935">
    <property type="expression patterns" value="Expressed in cerebellum and 5 other cell types or tissues"/>
</dbReference>
<dbReference type="InterPro" id="IPR001909">
    <property type="entry name" value="KRAB"/>
</dbReference>
<reference evidence="2" key="4">
    <citation type="submission" date="2025-09" db="UniProtKB">
        <authorList>
            <consortium name="Ensembl"/>
        </authorList>
    </citation>
    <scope>IDENTIFICATION</scope>
</reference>
<feature type="domain" description="KRAB" evidence="1">
    <location>
        <begin position="14"/>
        <end position="89"/>
    </location>
</feature>
<accession>A0A2I2YMC4</accession>
<dbReference type="SUPFAM" id="SSF109640">
    <property type="entry name" value="KRAB domain (Kruppel-associated box)"/>
    <property type="match status" value="1"/>
</dbReference>
<evidence type="ECO:0000259" key="1">
    <source>
        <dbReference type="PROSITE" id="PS50805"/>
    </source>
</evidence>
<dbReference type="Ensembl" id="ENSGGOT00000058520.1">
    <property type="protein sequence ID" value="ENSGGOP00000036081.1"/>
    <property type="gene ID" value="ENSGGOG00000012935.3"/>
</dbReference>
<evidence type="ECO:0000313" key="2">
    <source>
        <dbReference type="Ensembl" id="ENSGGOP00000036081.1"/>
    </source>
</evidence>
<dbReference type="GeneTree" id="ENSGT00940000164004"/>
<name>A0A2I2YMC4_GORGO</name>
<sequence>MVAGWLTNYSQDSVTFEDVAVDFTQEEWTLLDQTQRNLYRDVMLENYKNLVAVDWESHINTKWSAPQQNFLQGKTSSVVEMVRFRRYNLLSSMLEEDWKFLKMEKQHNNLETFETSVFHPKRICLLETLWIMSLTNTLNIPQNIFVYIFPSTFLYVSQMFLINNSLLGRCQLSSI</sequence>
<dbReference type="Pfam" id="PF01352">
    <property type="entry name" value="KRAB"/>
    <property type="match status" value="1"/>
</dbReference>
<dbReference type="GO" id="GO:0006355">
    <property type="term" value="P:regulation of DNA-templated transcription"/>
    <property type="evidence" value="ECO:0007669"/>
    <property type="project" value="InterPro"/>
</dbReference>
<reference evidence="2" key="3">
    <citation type="submission" date="2025-08" db="UniProtKB">
        <authorList>
            <consortium name="Ensembl"/>
        </authorList>
    </citation>
    <scope>IDENTIFICATION</scope>
</reference>
<dbReference type="InterPro" id="IPR036051">
    <property type="entry name" value="KRAB_dom_sf"/>
</dbReference>
<protein>
    <submittedName>
        <fullName evidence="2">Zinc finger protein 559</fullName>
    </submittedName>
</protein>
<dbReference type="PANTHER" id="PTHR23232:SF157">
    <property type="entry name" value="ZINC FINGER PROTEIN 525"/>
    <property type="match status" value="1"/>
</dbReference>
<organism evidence="2 3">
    <name type="scientific">Gorilla gorilla gorilla</name>
    <name type="common">Western lowland gorilla</name>
    <dbReference type="NCBI Taxonomy" id="9595"/>
    <lineage>
        <taxon>Eukaryota</taxon>
        <taxon>Metazoa</taxon>
        <taxon>Chordata</taxon>
        <taxon>Craniata</taxon>
        <taxon>Vertebrata</taxon>
        <taxon>Euteleostomi</taxon>
        <taxon>Mammalia</taxon>
        <taxon>Eutheria</taxon>
        <taxon>Euarchontoglires</taxon>
        <taxon>Primates</taxon>
        <taxon>Haplorrhini</taxon>
        <taxon>Catarrhini</taxon>
        <taxon>Hominidae</taxon>
        <taxon>Gorilla</taxon>
    </lineage>
</organism>
<dbReference type="Gene3D" id="6.10.140.140">
    <property type="match status" value="1"/>
</dbReference>
<reference evidence="3" key="1">
    <citation type="submission" date="2011-05" db="EMBL/GenBank/DDBJ databases">
        <title>Insights into the evolution of the great apes provided by the gorilla genome.</title>
        <authorList>
            <person name="Scally A."/>
        </authorList>
    </citation>
    <scope>NUCLEOTIDE SEQUENCE [LARGE SCALE GENOMIC DNA]</scope>
</reference>
<dbReference type="PANTHER" id="PTHR23232">
    <property type="entry name" value="KRAB DOMAIN C2H2 ZINC FINGER"/>
    <property type="match status" value="1"/>
</dbReference>
<dbReference type="CDD" id="cd07765">
    <property type="entry name" value="KRAB_A-box"/>
    <property type="match status" value="1"/>
</dbReference>
<dbReference type="EMBL" id="CABD030111470">
    <property type="status" value="NOT_ANNOTATED_CDS"/>
    <property type="molecule type" value="Genomic_DNA"/>
</dbReference>
<dbReference type="Proteomes" id="UP000001519">
    <property type="component" value="Chromosome 19"/>
</dbReference>
<dbReference type="PROSITE" id="PS50805">
    <property type="entry name" value="KRAB"/>
    <property type="match status" value="1"/>
</dbReference>
<gene>
    <name evidence="2" type="primary">ZNF559</name>
</gene>